<comment type="caution">
    <text evidence="4">The sequence shown here is derived from an EMBL/GenBank/DDBJ whole genome shotgun (WGS) entry which is preliminary data.</text>
</comment>
<reference evidence="5" key="1">
    <citation type="journal article" date="2019" name="Int. J. Syst. Evol. Microbiol.">
        <title>The Global Catalogue of Microorganisms (GCM) 10K type strain sequencing project: providing services to taxonomists for standard genome sequencing and annotation.</title>
        <authorList>
            <consortium name="The Broad Institute Genomics Platform"/>
            <consortium name="The Broad Institute Genome Sequencing Center for Infectious Disease"/>
            <person name="Wu L."/>
            <person name="Ma J."/>
        </authorList>
    </citation>
    <scope>NUCLEOTIDE SEQUENCE [LARGE SCALE GENOMIC DNA]</scope>
    <source>
        <strain evidence="5">CGMCC 1.8859</strain>
    </source>
</reference>
<dbReference type="NCBIfam" id="TIGR00229">
    <property type="entry name" value="sensory_box"/>
    <property type="match status" value="3"/>
</dbReference>
<dbReference type="CDD" id="cd01949">
    <property type="entry name" value="GGDEF"/>
    <property type="match status" value="1"/>
</dbReference>
<dbReference type="InterPro" id="IPR052155">
    <property type="entry name" value="Biofilm_reg_signaling"/>
</dbReference>
<dbReference type="Pfam" id="PF13426">
    <property type="entry name" value="PAS_9"/>
    <property type="match status" value="1"/>
</dbReference>
<dbReference type="Pfam" id="PF08447">
    <property type="entry name" value="PAS_3"/>
    <property type="match status" value="1"/>
</dbReference>
<dbReference type="InterPro" id="IPR000700">
    <property type="entry name" value="PAS-assoc_C"/>
</dbReference>
<feature type="domain" description="PAS" evidence="1">
    <location>
        <begin position="190"/>
        <end position="260"/>
    </location>
</feature>
<feature type="domain" description="GGDEF" evidence="3">
    <location>
        <begin position="638"/>
        <end position="771"/>
    </location>
</feature>
<dbReference type="InterPro" id="IPR043128">
    <property type="entry name" value="Rev_trsase/Diguanyl_cyclase"/>
</dbReference>
<dbReference type="Gene3D" id="3.30.450.20">
    <property type="entry name" value="PAS domain"/>
    <property type="match status" value="3"/>
</dbReference>
<gene>
    <name evidence="4" type="ORF">GCM10010970_13140</name>
</gene>
<dbReference type="SMART" id="SM00091">
    <property type="entry name" value="PAS"/>
    <property type="match status" value="3"/>
</dbReference>
<keyword evidence="5" id="KW-1185">Reference proteome</keyword>
<dbReference type="SMART" id="SM00086">
    <property type="entry name" value="PAC"/>
    <property type="match status" value="3"/>
</dbReference>
<dbReference type="Proteomes" id="UP000637267">
    <property type="component" value="Unassembled WGS sequence"/>
</dbReference>
<dbReference type="InterPro" id="IPR013655">
    <property type="entry name" value="PAS_fold_3"/>
</dbReference>
<dbReference type="Pfam" id="PF00990">
    <property type="entry name" value="GGDEF"/>
    <property type="match status" value="1"/>
</dbReference>
<dbReference type="Pfam" id="PF08448">
    <property type="entry name" value="PAS_4"/>
    <property type="match status" value="1"/>
</dbReference>
<protein>
    <submittedName>
        <fullName evidence="4">Sensor domain-containing diguanylate cyclase</fullName>
    </submittedName>
</protein>
<organism evidence="4 5">
    <name type="scientific">Silvimonas iriomotensis</name>
    <dbReference type="NCBI Taxonomy" id="449662"/>
    <lineage>
        <taxon>Bacteria</taxon>
        <taxon>Pseudomonadati</taxon>
        <taxon>Pseudomonadota</taxon>
        <taxon>Betaproteobacteria</taxon>
        <taxon>Neisseriales</taxon>
        <taxon>Chitinibacteraceae</taxon>
        <taxon>Silvimonas</taxon>
    </lineage>
</organism>
<dbReference type="PROSITE" id="PS50112">
    <property type="entry name" value="PAS"/>
    <property type="match status" value="2"/>
</dbReference>
<dbReference type="EMBL" id="BMLX01000001">
    <property type="protein sequence ID" value="GGP19947.1"/>
    <property type="molecule type" value="Genomic_DNA"/>
</dbReference>
<dbReference type="InterPro" id="IPR000160">
    <property type="entry name" value="GGDEF_dom"/>
</dbReference>
<dbReference type="Gene3D" id="3.30.70.270">
    <property type="match status" value="1"/>
</dbReference>
<dbReference type="SUPFAM" id="SSF55781">
    <property type="entry name" value="GAF domain-like"/>
    <property type="match status" value="1"/>
</dbReference>
<dbReference type="SMART" id="SM00267">
    <property type="entry name" value="GGDEF"/>
    <property type="match status" value="1"/>
</dbReference>
<evidence type="ECO:0000259" key="3">
    <source>
        <dbReference type="PROSITE" id="PS50887"/>
    </source>
</evidence>
<evidence type="ECO:0000313" key="4">
    <source>
        <dbReference type="EMBL" id="GGP19947.1"/>
    </source>
</evidence>
<dbReference type="Gene3D" id="3.30.450.40">
    <property type="match status" value="1"/>
</dbReference>
<sequence>MIYHDFVLSGDKALIAPSLHPEEKARLEALQTMCVLDTPPVHELDRITRMASRLFDVPIALVSLVDTNRQWFKSRVGLDASETPRDISFCGHAILAPGALVVRNATRDVRFADNPLVVGPPFIRFYAGQPIRSLEGHPIGTLCLISPHPREFSDTDADTLRDLGAIVEQYFGQQESFMRAHRAERELAHSQTLFEKTFEHAAVGIAVVSTEGSWQRVNQQLCQMLGYTEAELLHKTFQEITHPDDLAGDLELVGKVLAGEINSYTLEKRYLHANGAVVWVLLTVSLFYDEFDKSRSFIAIINDITQRKQMENELLSLQADLELRVQTRTQELSSALAQLREEMGLREAMQHSLQLEKERFRLTLANATDAFIELDPQGAITAWNQAAEQILGWSRDEVLHCQAQELVIPAGLRAPGRKGFDQFVGSDRGKKSHIQFPALRKDGSEFPAELTLAENTIEGQRIVNAFLRDISQRKADEQEILSSRWRLRLLTDNMPGPISHVDENLCYLFTNRTYEAWFGGSNGSLLGKHMAEVVDAAALATAQPYIAQALAGKQVTYENQVVRPEGTLYTHTTLVPEIRADGHVQGFYTLSQDITERKVLENKLAFEAAHDPLTGLPNRRAFMRILHETIARSRRSALGIGLLFLDLDGFKQINDTLGHEFGDKVLQTFADTLSRTVRETDIVSRLAGDEFTIILEGLDSPEAAASLVATKVLDQIGQVAQIAGKPVALRSSIGIATCSGACTLTADQLLAVADAAMYRAKASGKHTFAVN</sequence>
<dbReference type="CDD" id="cd00130">
    <property type="entry name" value="PAS"/>
    <property type="match status" value="3"/>
</dbReference>
<dbReference type="InterPro" id="IPR029787">
    <property type="entry name" value="Nucleotide_cyclase"/>
</dbReference>
<name>A0ABQ2P7Z1_9NEIS</name>
<feature type="domain" description="PAS" evidence="1">
    <location>
        <begin position="356"/>
        <end position="399"/>
    </location>
</feature>
<dbReference type="PANTHER" id="PTHR44757:SF2">
    <property type="entry name" value="BIOFILM ARCHITECTURE MAINTENANCE PROTEIN MBAA"/>
    <property type="match status" value="1"/>
</dbReference>
<dbReference type="PROSITE" id="PS50887">
    <property type="entry name" value="GGDEF"/>
    <property type="match status" value="1"/>
</dbReference>
<dbReference type="InterPro" id="IPR013656">
    <property type="entry name" value="PAS_4"/>
</dbReference>
<dbReference type="PROSITE" id="PS50113">
    <property type="entry name" value="PAC"/>
    <property type="match status" value="2"/>
</dbReference>
<dbReference type="InterPro" id="IPR000014">
    <property type="entry name" value="PAS"/>
</dbReference>
<evidence type="ECO:0000259" key="1">
    <source>
        <dbReference type="PROSITE" id="PS50112"/>
    </source>
</evidence>
<accession>A0ABQ2P7Z1</accession>
<proteinExistence type="predicted"/>
<evidence type="ECO:0000313" key="5">
    <source>
        <dbReference type="Proteomes" id="UP000637267"/>
    </source>
</evidence>
<dbReference type="NCBIfam" id="TIGR00254">
    <property type="entry name" value="GGDEF"/>
    <property type="match status" value="1"/>
</dbReference>
<dbReference type="InterPro" id="IPR029016">
    <property type="entry name" value="GAF-like_dom_sf"/>
</dbReference>
<dbReference type="SUPFAM" id="SSF55073">
    <property type="entry name" value="Nucleotide cyclase"/>
    <property type="match status" value="1"/>
</dbReference>
<dbReference type="InterPro" id="IPR003018">
    <property type="entry name" value="GAF"/>
</dbReference>
<feature type="domain" description="PAC" evidence="2">
    <location>
        <begin position="555"/>
        <end position="606"/>
    </location>
</feature>
<dbReference type="SMART" id="SM00065">
    <property type="entry name" value="GAF"/>
    <property type="match status" value="1"/>
</dbReference>
<dbReference type="Pfam" id="PF01590">
    <property type="entry name" value="GAF"/>
    <property type="match status" value="1"/>
</dbReference>
<evidence type="ECO:0000259" key="2">
    <source>
        <dbReference type="PROSITE" id="PS50113"/>
    </source>
</evidence>
<dbReference type="InterPro" id="IPR035965">
    <property type="entry name" value="PAS-like_dom_sf"/>
</dbReference>
<dbReference type="PANTHER" id="PTHR44757">
    <property type="entry name" value="DIGUANYLATE CYCLASE DGCP"/>
    <property type="match status" value="1"/>
</dbReference>
<feature type="domain" description="PAC" evidence="2">
    <location>
        <begin position="264"/>
        <end position="316"/>
    </location>
</feature>
<dbReference type="InterPro" id="IPR001610">
    <property type="entry name" value="PAC"/>
</dbReference>
<dbReference type="SUPFAM" id="SSF55785">
    <property type="entry name" value="PYP-like sensor domain (PAS domain)"/>
    <property type="match status" value="3"/>
</dbReference>